<evidence type="ECO:0000256" key="1">
    <source>
        <dbReference type="SAM" id="SignalP"/>
    </source>
</evidence>
<gene>
    <name evidence="2" type="ORF">JKP88DRAFT_230183</name>
</gene>
<dbReference type="Proteomes" id="UP000664859">
    <property type="component" value="Unassembled WGS sequence"/>
</dbReference>
<evidence type="ECO:0000313" key="2">
    <source>
        <dbReference type="EMBL" id="KAG5192374.1"/>
    </source>
</evidence>
<accession>A0A835ZHP3</accession>
<reference evidence="2" key="1">
    <citation type="submission" date="2021-02" db="EMBL/GenBank/DDBJ databases">
        <title>First Annotated Genome of the Yellow-green Alga Tribonema minus.</title>
        <authorList>
            <person name="Mahan K.M."/>
        </authorList>
    </citation>
    <scope>NUCLEOTIDE SEQUENCE</scope>
    <source>
        <strain evidence="2">UTEX B ZZ1240</strain>
    </source>
</reference>
<feature type="signal peptide" evidence="1">
    <location>
        <begin position="1"/>
        <end position="23"/>
    </location>
</feature>
<comment type="caution">
    <text evidence="2">The sequence shown here is derived from an EMBL/GenBank/DDBJ whole genome shotgun (WGS) entry which is preliminary data.</text>
</comment>
<dbReference type="AlphaFoldDB" id="A0A835ZHP3"/>
<proteinExistence type="predicted"/>
<name>A0A835ZHP3_9STRA</name>
<evidence type="ECO:0008006" key="4">
    <source>
        <dbReference type="Google" id="ProtNLM"/>
    </source>
</evidence>
<evidence type="ECO:0000313" key="3">
    <source>
        <dbReference type="Proteomes" id="UP000664859"/>
    </source>
</evidence>
<keyword evidence="3" id="KW-1185">Reference proteome</keyword>
<organism evidence="2 3">
    <name type="scientific">Tribonema minus</name>
    <dbReference type="NCBI Taxonomy" id="303371"/>
    <lineage>
        <taxon>Eukaryota</taxon>
        <taxon>Sar</taxon>
        <taxon>Stramenopiles</taxon>
        <taxon>Ochrophyta</taxon>
        <taxon>PX clade</taxon>
        <taxon>Xanthophyceae</taxon>
        <taxon>Tribonematales</taxon>
        <taxon>Tribonemataceae</taxon>
        <taxon>Tribonema</taxon>
    </lineage>
</organism>
<sequence>MWCKSFICRFHAHHLLLAPNSFAQVVVVMSTAGHDVEDNSRCVPTNQRSESYCPAIYTREGYALAHTTIPPTRPPPPCTPAGGGGRVKNALRKC</sequence>
<dbReference type="OrthoDB" id="195514at2759"/>
<keyword evidence="1" id="KW-0732">Signal</keyword>
<protein>
    <recommendedName>
        <fullName evidence="4">Secreted protein</fullName>
    </recommendedName>
</protein>
<feature type="chain" id="PRO_5032987365" description="Secreted protein" evidence="1">
    <location>
        <begin position="24"/>
        <end position="94"/>
    </location>
</feature>
<dbReference type="EMBL" id="JAFCMP010000007">
    <property type="protein sequence ID" value="KAG5192374.1"/>
    <property type="molecule type" value="Genomic_DNA"/>
</dbReference>